<name>A0AAW4UEN4_9FIRM</name>
<dbReference type="AlphaFoldDB" id="A0AAW4UEN4"/>
<evidence type="ECO:0000313" key="3">
    <source>
        <dbReference type="Proteomes" id="UP001197684"/>
    </source>
</evidence>
<keyword evidence="1" id="KW-0732">Signal</keyword>
<reference evidence="2" key="1">
    <citation type="submission" date="2021-10" db="EMBL/GenBank/DDBJ databases">
        <title>Collection of gut derived symbiotic bacterial strains cultured from healthy donors.</title>
        <authorList>
            <person name="Lin H."/>
            <person name="Littmann E."/>
            <person name="Kohout C."/>
            <person name="Pamer E.G."/>
        </authorList>
    </citation>
    <scope>NUCLEOTIDE SEQUENCE</scope>
    <source>
        <strain evidence="2">DFI.9.42</strain>
    </source>
</reference>
<organism evidence="2 3">
    <name type="scientific">Agathobacter rectalis</name>
    <dbReference type="NCBI Taxonomy" id="39491"/>
    <lineage>
        <taxon>Bacteria</taxon>
        <taxon>Bacillati</taxon>
        <taxon>Bacillota</taxon>
        <taxon>Clostridia</taxon>
        <taxon>Lachnospirales</taxon>
        <taxon>Lachnospiraceae</taxon>
        <taxon>Agathobacter</taxon>
    </lineage>
</organism>
<feature type="signal peptide" evidence="1">
    <location>
        <begin position="1"/>
        <end position="22"/>
    </location>
</feature>
<protein>
    <submittedName>
        <fullName evidence="2">Uncharacterized protein</fullName>
    </submittedName>
</protein>
<comment type="caution">
    <text evidence="2">The sequence shown here is derived from an EMBL/GenBank/DDBJ whole genome shotgun (WGS) entry which is preliminary data.</text>
</comment>
<proteinExistence type="predicted"/>
<feature type="chain" id="PRO_5043744790" evidence="1">
    <location>
        <begin position="23"/>
        <end position="141"/>
    </location>
</feature>
<dbReference type="EMBL" id="JAJCJK010000027">
    <property type="protein sequence ID" value="MCB6939419.1"/>
    <property type="molecule type" value="Genomic_DNA"/>
</dbReference>
<gene>
    <name evidence="2" type="ORF">LIZ56_13520</name>
</gene>
<sequence length="141" mass="15666">MKKMKQNLMAIATVMATSFAFATMTFAGSSNYSFTLDHRVVDGSDNGTYHSLDKGTVYIDGGHYEYLTDKGALSTYNNITYVLYRSRFGPDKSCGSIECDYYTNPSGKIGTADEKSSKYYLQIYKVEDDGHNIKGSGTIYN</sequence>
<evidence type="ECO:0000313" key="2">
    <source>
        <dbReference type="EMBL" id="MCB6939419.1"/>
    </source>
</evidence>
<dbReference type="Proteomes" id="UP001197684">
    <property type="component" value="Unassembled WGS sequence"/>
</dbReference>
<accession>A0AAW4UEN4</accession>
<dbReference type="RefSeq" id="WP_306776352.1">
    <property type="nucleotide sequence ID" value="NZ_JADNIT010000006.1"/>
</dbReference>
<evidence type="ECO:0000256" key="1">
    <source>
        <dbReference type="SAM" id="SignalP"/>
    </source>
</evidence>